<dbReference type="GO" id="GO:0008199">
    <property type="term" value="F:ferric iron binding"/>
    <property type="evidence" value="ECO:0007669"/>
    <property type="project" value="InterPro"/>
</dbReference>
<evidence type="ECO:0000256" key="6">
    <source>
        <dbReference type="ARBA" id="ARBA00023004"/>
    </source>
</evidence>
<protein>
    <recommendedName>
        <fullName evidence="7">Intradiol ring-cleavage dioxygenases domain-containing protein</fullName>
    </recommendedName>
</protein>
<evidence type="ECO:0000256" key="1">
    <source>
        <dbReference type="ARBA" id="ARBA00001965"/>
    </source>
</evidence>
<dbReference type="GO" id="GO:0009712">
    <property type="term" value="P:catechol-containing compound metabolic process"/>
    <property type="evidence" value="ECO:0007669"/>
    <property type="project" value="InterPro"/>
</dbReference>
<dbReference type="AlphaFoldDB" id="A0A8H7XSF9"/>
<keyword evidence="3" id="KW-0479">Metal-binding</keyword>
<dbReference type="GO" id="GO:0018576">
    <property type="term" value="F:catechol 1,2-dioxygenase activity"/>
    <property type="evidence" value="ECO:0007669"/>
    <property type="project" value="InterPro"/>
</dbReference>
<evidence type="ECO:0000259" key="7">
    <source>
        <dbReference type="PROSITE" id="PS00083"/>
    </source>
</evidence>
<organism evidence="8">
    <name type="scientific">Psilocybe cubensis</name>
    <name type="common">Psychedelic mushroom</name>
    <name type="synonym">Stropharia cubensis</name>
    <dbReference type="NCBI Taxonomy" id="181762"/>
    <lineage>
        <taxon>Eukaryota</taxon>
        <taxon>Fungi</taxon>
        <taxon>Dikarya</taxon>
        <taxon>Basidiomycota</taxon>
        <taxon>Agaricomycotina</taxon>
        <taxon>Agaricomycetes</taxon>
        <taxon>Agaricomycetidae</taxon>
        <taxon>Agaricales</taxon>
        <taxon>Agaricineae</taxon>
        <taxon>Strophariaceae</taxon>
        <taxon>Psilocybe</taxon>
    </lineage>
</organism>
<keyword evidence="4" id="KW-0223">Dioxygenase</keyword>
<dbReference type="PANTHER" id="PTHR33711:SF7">
    <property type="entry name" value="INTRADIOL RING-CLEAVAGE DIOXYGENASES DOMAIN-CONTAINING PROTEIN-RELATED"/>
    <property type="match status" value="1"/>
</dbReference>
<dbReference type="Pfam" id="PF04444">
    <property type="entry name" value="Dioxygenase_N"/>
    <property type="match status" value="1"/>
</dbReference>
<comment type="caution">
    <text evidence="8">The sequence shown here is derived from an EMBL/GenBank/DDBJ whole genome shotgun (WGS) entry which is preliminary data.</text>
</comment>
<evidence type="ECO:0000313" key="8">
    <source>
        <dbReference type="EMBL" id="KAG5164893.1"/>
    </source>
</evidence>
<evidence type="ECO:0000256" key="5">
    <source>
        <dbReference type="ARBA" id="ARBA00023002"/>
    </source>
</evidence>
<dbReference type="PANTHER" id="PTHR33711">
    <property type="entry name" value="DIOXYGENASE, PUTATIVE (AFU_ORTHOLOGUE AFUA_2G02910)-RELATED"/>
    <property type="match status" value="1"/>
</dbReference>
<dbReference type="InterPro" id="IPR007535">
    <property type="entry name" value="Catechol_dOase_N"/>
</dbReference>
<dbReference type="EMBL" id="JAFIQS010000011">
    <property type="protein sequence ID" value="KAG5164893.1"/>
    <property type="molecule type" value="Genomic_DNA"/>
</dbReference>
<name>A0A8H7XSF9_PSICU</name>
<dbReference type="InterPro" id="IPR015889">
    <property type="entry name" value="Intradiol_dOase_core"/>
</dbReference>
<evidence type="ECO:0000256" key="2">
    <source>
        <dbReference type="ARBA" id="ARBA00007825"/>
    </source>
</evidence>
<evidence type="ECO:0000256" key="4">
    <source>
        <dbReference type="ARBA" id="ARBA00022964"/>
    </source>
</evidence>
<dbReference type="InterPro" id="IPR050770">
    <property type="entry name" value="Intradiol_RC_Dioxygenase"/>
</dbReference>
<reference evidence="8" key="1">
    <citation type="submission" date="2021-02" db="EMBL/GenBank/DDBJ databases">
        <title>Psilocybe cubensis genome.</title>
        <authorList>
            <person name="Mckernan K.J."/>
            <person name="Crawford S."/>
            <person name="Trippe A."/>
            <person name="Kane L.T."/>
            <person name="Mclaughlin S."/>
        </authorList>
    </citation>
    <scope>NUCLEOTIDE SEQUENCE [LARGE SCALE GENOMIC DNA]</scope>
    <source>
        <strain evidence="8">MGC-MH-2018</strain>
    </source>
</reference>
<dbReference type="SUPFAM" id="SSF49482">
    <property type="entry name" value="Aromatic compound dioxygenase"/>
    <property type="match status" value="1"/>
</dbReference>
<dbReference type="OrthoDB" id="5238185at2759"/>
<evidence type="ECO:0000256" key="3">
    <source>
        <dbReference type="ARBA" id="ARBA00022723"/>
    </source>
</evidence>
<sequence>MRAFKALENQLGHTIQVPSFSQLTLFGYYFYTPTVLKSATVIMETNFKSFAEEVKAANINCKNTRLRDIMDKLVDHLHDFVRETSLTITEWRTAIKFLASAGSQNGETQFDILSDILGITTLIHDINYGKPSGATEAVLLGPFFKENAREVQQGDSIASEGKGEYLYIEGRVLDLAGNPISGAILDIWEADDSGLYDVQYQGLEDCRGRIRTALDGSYAFRAVIPVPYPIPDKGPAAGLISALGRHFYRPAHVHVVIQAPGYESVVTQLYFKGDPYLTSDITFGVKPSLVVAPEIVNNIALSKARGFKEPRSHAYVYKEFVLATPDQADSVRKMRTENQQ</sequence>
<dbReference type="PROSITE" id="PS00083">
    <property type="entry name" value="INTRADIOL_DIOXYGENAS"/>
    <property type="match status" value="1"/>
</dbReference>
<dbReference type="Gene3D" id="2.60.130.10">
    <property type="entry name" value="Aromatic compound dioxygenase"/>
    <property type="match status" value="1"/>
</dbReference>
<gene>
    <name evidence="8" type="ORF">JR316_010539</name>
</gene>
<comment type="cofactor">
    <cofactor evidence="1">
        <name>Fe(3+)</name>
        <dbReference type="ChEBI" id="CHEBI:29034"/>
    </cofactor>
</comment>
<dbReference type="InterPro" id="IPR000627">
    <property type="entry name" value="Intradiol_dOase_C"/>
</dbReference>
<keyword evidence="6" id="KW-0408">Iron</keyword>
<comment type="similarity">
    <text evidence="2">Belongs to the intradiol ring-cleavage dioxygenase family.</text>
</comment>
<feature type="domain" description="Intradiol ring-cleavage dioxygenases" evidence="7">
    <location>
        <begin position="168"/>
        <end position="196"/>
    </location>
</feature>
<proteinExistence type="inferred from homology"/>
<accession>A0A8H7XSF9</accession>
<keyword evidence="5" id="KW-0560">Oxidoreductase</keyword>
<dbReference type="Pfam" id="PF00775">
    <property type="entry name" value="Dioxygenase_C"/>
    <property type="match status" value="1"/>
</dbReference>